<name>A0A1G5ZUU2_9HYPH</name>
<gene>
    <name evidence="2" type="ORF">SAMN02927914_06134</name>
</gene>
<dbReference type="AlphaFoldDB" id="A0A1G5ZUU2"/>
<keyword evidence="1" id="KW-0472">Membrane</keyword>
<keyword evidence="1" id="KW-1133">Transmembrane helix</keyword>
<reference evidence="2 3" key="1">
    <citation type="submission" date="2016-10" db="EMBL/GenBank/DDBJ databases">
        <authorList>
            <person name="de Groot N.N."/>
        </authorList>
    </citation>
    <scope>NUCLEOTIDE SEQUENCE [LARGE SCALE GENOMIC DNA]</scope>
    <source>
        <strain evidence="2 3">CGMCC 1.12097</strain>
    </source>
</reference>
<evidence type="ECO:0000313" key="2">
    <source>
        <dbReference type="EMBL" id="SDA98266.1"/>
    </source>
</evidence>
<dbReference type="OrthoDB" id="8100576at2"/>
<dbReference type="Proteomes" id="UP000198588">
    <property type="component" value="Unassembled WGS sequence"/>
</dbReference>
<dbReference type="RefSeq" id="WP_091585971.1">
    <property type="nucleotide sequence ID" value="NZ_FMXM01000030.1"/>
</dbReference>
<protein>
    <submittedName>
        <fullName evidence="2">Uncharacterized protein</fullName>
    </submittedName>
</protein>
<keyword evidence="1" id="KW-0812">Transmembrane</keyword>
<dbReference type="EMBL" id="FMXM01000030">
    <property type="protein sequence ID" value="SDA98266.1"/>
    <property type="molecule type" value="Genomic_DNA"/>
</dbReference>
<dbReference type="STRING" id="1165689.SAMN02927914_06134"/>
<proteinExistence type="predicted"/>
<evidence type="ECO:0000256" key="1">
    <source>
        <dbReference type="SAM" id="Phobius"/>
    </source>
</evidence>
<organism evidence="2 3">
    <name type="scientific">Mesorhizobium qingshengii</name>
    <dbReference type="NCBI Taxonomy" id="1165689"/>
    <lineage>
        <taxon>Bacteria</taxon>
        <taxon>Pseudomonadati</taxon>
        <taxon>Pseudomonadota</taxon>
        <taxon>Alphaproteobacteria</taxon>
        <taxon>Hyphomicrobiales</taxon>
        <taxon>Phyllobacteriaceae</taxon>
        <taxon>Mesorhizobium</taxon>
    </lineage>
</organism>
<sequence length="84" mass="8521">MTTAARFRAIEGSAGNLPVRLRPADSHAPKMVSQVAGPFEVAAKDGKGPTMRDALMTGLLVIYPALATVAAIVAGLFLAGANGT</sequence>
<accession>A0A1G5ZUU2</accession>
<evidence type="ECO:0000313" key="3">
    <source>
        <dbReference type="Proteomes" id="UP000198588"/>
    </source>
</evidence>
<feature type="transmembrane region" description="Helical" evidence="1">
    <location>
        <begin position="54"/>
        <end position="79"/>
    </location>
</feature>